<feature type="compositionally biased region" description="Basic and acidic residues" evidence="4">
    <location>
        <begin position="872"/>
        <end position="885"/>
    </location>
</feature>
<dbReference type="Gene3D" id="1.25.40.20">
    <property type="entry name" value="Ankyrin repeat-containing domain"/>
    <property type="match status" value="1"/>
</dbReference>
<feature type="region of interest" description="Disordered" evidence="4">
    <location>
        <begin position="863"/>
        <end position="885"/>
    </location>
</feature>
<evidence type="ECO:0000313" key="5">
    <source>
        <dbReference type="EMBL" id="KAJ3443546.1"/>
    </source>
</evidence>
<reference evidence="5" key="1">
    <citation type="submission" date="2022-08" db="EMBL/GenBank/DDBJ databases">
        <title>Novel sulphate-reducing endosymbionts in the free-living metamonad Anaeramoeba.</title>
        <authorList>
            <person name="Jerlstrom-Hultqvist J."/>
            <person name="Cepicka I."/>
            <person name="Gallot-Lavallee L."/>
            <person name="Salas-Leiva D."/>
            <person name="Curtis B.A."/>
            <person name="Zahonova K."/>
            <person name="Pipaliya S."/>
            <person name="Dacks J."/>
            <person name="Roger A.J."/>
        </authorList>
    </citation>
    <scope>NUCLEOTIDE SEQUENCE</scope>
    <source>
        <strain evidence="5">Busselton2</strain>
    </source>
</reference>
<feature type="region of interest" description="Disordered" evidence="4">
    <location>
        <begin position="727"/>
        <end position="754"/>
    </location>
</feature>
<dbReference type="SMART" id="SM00248">
    <property type="entry name" value="ANK"/>
    <property type="match status" value="3"/>
</dbReference>
<dbReference type="AlphaFoldDB" id="A0AAV7ZRR5"/>
<gene>
    <name evidence="5" type="ORF">M0812_09389</name>
</gene>
<keyword evidence="2 3" id="KW-0040">ANK repeat</keyword>
<dbReference type="PANTHER" id="PTHR24188">
    <property type="entry name" value="ANKYRIN REPEAT PROTEIN"/>
    <property type="match status" value="1"/>
</dbReference>
<accession>A0AAV7ZRR5</accession>
<dbReference type="Pfam" id="PF12796">
    <property type="entry name" value="Ank_2"/>
    <property type="match status" value="1"/>
</dbReference>
<evidence type="ECO:0000256" key="3">
    <source>
        <dbReference type="PROSITE-ProRule" id="PRU00023"/>
    </source>
</evidence>
<feature type="repeat" description="ANK" evidence="3">
    <location>
        <begin position="48"/>
        <end position="80"/>
    </location>
</feature>
<dbReference type="EMBL" id="JANTQA010000023">
    <property type="protein sequence ID" value="KAJ3443546.1"/>
    <property type="molecule type" value="Genomic_DNA"/>
</dbReference>
<keyword evidence="1" id="KW-0677">Repeat</keyword>
<evidence type="ECO:0000256" key="1">
    <source>
        <dbReference type="ARBA" id="ARBA00022737"/>
    </source>
</evidence>
<dbReference type="PANTHER" id="PTHR24188:SF29">
    <property type="entry name" value="GH09064P"/>
    <property type="match status" value="1"/>
</dbReference>
<proteinExistence type="predicted"/>
<organism evidence="5 6">
    <name type="scientific">Anaeramoeba flamelloides</name>
    <dbReference type="NCBI Taxonomy" id="1746091"/>
    <lineage>
        <taxon>Eukaryota</taxon>
        <taxon>Metamonada</taxon>
        <taxon>Anaeramoebidae</taxon>
        <taxon>Anaeramoeba</taxon>
    </lineage>
</organism>
<evidence type="ECO:0000256" key="4">
    <source>
        <dbReference type="SAM" id="MobiDB-lite"/>
    </source>
</evidence>
<dbReference type="PROSITE" id="PS50088">
    <property type="entry name" value="ANK_REPEAT"/>
    <property type="match status" value="2"/>
</dbReference>
<dbReference type="SUPFAM" id="SSF48403">
    <property type="entry name" value="Ankyrin repeat"/>
    <property type="match status" value="1"/>
</dbReference>
<dbReference type="InterPro" id="IPR036770">
    <property type="entry name" value="Ankyrin_rpt-contain_sf"/>
</dbReference>
<sequence length="1010" mass="119588">MSRNLGWDLYCAAEKGQIKVVRKLLENGADINYQHPWWRQKNVPEGWGPPTPLIIASNNGHFQVVKYLVEKGANPDLRNNLGETALDLAKKKGHFLIVKILKKEKLISAKLLSMKSGTVVVEIQVDVKYKFQIKLVEKGSKTPIATKSVKTNKAIVFQNLKPKTSYSLVEIGHGIKLLDFSTISSVGMEIEDLSFSSVSVKLSWDYFQKEKTHVRFKFTQEEKKQIPNKIEWADESIVYLKFYGLTSGKKYELLIIIEDERFGSIAEQKIDFITNYINLDIFEFFLQKSAQYQKTKKILILQTNILLIQSQITKYQIFQSETENKLADIKNNLYNLHNENIKTFKESSQINFNLNINDEKKIIDYCTDWIQIHEKNSISLKPILNIISNCENENNYSTTEEEIKELPELLKYSQLQKKKEQLIINYENLTIILEELIHCCQNSIEFTKTDKFNNLFQKFEYSLYNSQNANENLTIIKNLTKKVNLLIDKSIKENNQILEIQKCNEQIIKYKNHIKTIFEKEKKNETINLIFGLLKNDQDFKIKLEEIESKWKQFFKLKKELLQDILKIEFKKIMDFKANFQINISSFSKTVNKQKQINKLDDQKLLQKIKKIQELEKELTLQLTFIEDLINLSKSWNGIEKWIPKEAQNQSKTNQRKINQKTQFVRLKSYQESSFDPKKPLKIFTKNQMKINELKDLFRIKILQVVAKLEKKNDNYKKIKEDNGENIEVGKEGEGENNENVKETNEKESENEMDMNEKKEEYQNEYMLCESLLDQNRQLFEKFPFLTTSLIERKKNQIIYYIENILKLFNKNIILSNIKSQEKFIENQFSKLKQLKLTNYEKEKIKIQLKKKYFKISNLAEGGDEDEDKDKDEDKDNVEDKDKDKKRKELSNELEKIKNEIRIIKRKIESKLINIKKNCLNYFPEKLIPIFESNILNFQKKSELKLWWNDFNGMMTNRSLQKDYQILPQLKKKEKLSKMFKAKLKSNLKKDSILILKEIPFDLVEKHFER</sequence>
<evidence type="ECO:0000256" key="2">
    <source>
        <dbReference type="ARBA" id="ARBA00023043"/>
    </source>
</evidence>
<protein>
    <submittedName>
        <fullName evidence="5">Ankyrin repeat ph and sec7 domain containing protein secg-related</fullName>
    </submittedName>
</protein>
<comment type="caution">
    <text evidence="5">The sequence shown here is derived from an EMBL/GenBank/DDBJ whole genome shotgun (WGS) entry which is preliminary data.</text>
</comment>
<dbReference type="InterPro" id="IPR002110">
    <property type="entry name" value="Ankyrin_rpt"/>
</dbReference>
<name>A0AAV7ZRR5_9EUKA</name>
<dbReference type="PROSITE" id="PS50297">
    <property type="entry name" value="ANK_REP_REGION"/>
    <property type="match status" value="2"/>
</dbReference>
<evidence type="ECO:0000313" key="6">
    <source>
        <dbReference type="Proteomes" id="UP001146793"/>
    </source>
</evidence>
<dbReference type="Proteomes" id="UP001146793">
    <property type="component" value="Unassembled WGS sequence"/>
</dbReference>
<feature type="repeat" description="ANK" evidence="3">
    <location>
        <begin position="9"/>
        <end position="36"/>
    </location>
</feature>